<dbReference type="Gene3D" id="3.10.20.30">
    <property type="match status" value="1"/>
</dbReference>
<evidence type="ECO:0000256" key="8">
    <source>
        <dbReference type="ARBA" id="ARBA00022485"/>
    </source>
</evidence>
<dbReference type="InterPro" id="IPR009051">
    <property type="entry name" value="Helical_ferredxn"/>
</dbReference>
<keyword evidence="14" id="KW-0408">Iron</keyword>
<keyword evidence="22" id="KW-1185">Reference proteome</keyword>
<dbReference type="GO" id="GO:0051539">
    <property type="term" value="F:4 iron, 4 sulfur cluster binding"/>
    <property type="evidence" value="ECO:0007669"/>
    <property type="project" value="UniProtKB-KW"/>
</dbReference>
<comment type="cofactor">
    <cofactor evidence="1">
        <name>[3Fe-4S] cluster</name>
        <dbReference type="ChEBI" id="CHEBI:21137"/>
    </cofactor>
</comment>
<dbReference type="InterPro" id="IPR004489">
    <property type="entry name" value="Succ_DH/fum_Rdtase_Fe-S"/>
</dbReference>
<dbReference type="Pfam" id="PF13085">
    <property type="entry name" value="Fer2_3"/>
    <property type="match status" value="1"/>
</dbReference>
<evidence type="ECO:0000256" key="5">
    <source>
        <dbReference type="ARBA" id="ARBA00012792"/>
    </source>
</evidence>
<comment type="similarity">
    <text evidence="4">Belongs to the succinate dehydrogenase/fumarate reductase iron-sulfur protein family.</text>
</comment>
<evidence type="ECO:0000256" key="18">
    <source>
        <dbReference type="ARBA" id="ARBA00034078"/>
    </source>
</evidence>
<dbReference type="InterPro" id="IPR017896">
    <property type="entry name" value="4Fe4S_Fe-S-bd"/>
</dbReference>
<dbReference type="PANTHER" id="PTHR11921">
    <property type="entry name" value="SUCCINATE DEHYDROGENASE IRON-SULFUR PROTEIN"/>
    <property type="match status" value="1"/>
</dbReference>
<dbReference type="Pfam" id="PF13534">
    <property type="entry name" value="Fer4_17"/>
    <property type="match status" value="1"/>
</dbReference>
<dbReference type="Proteomes" id="UP000738325">
    <property type="component" value="Unassembled WGS sequence"/>
</dbReference>
<evidence type="ECO:0000256" key="9">
    <source>
        <dbReference type="ARBA" id="ARBA00022532"/>
    </source>
</evidence>
<dbReference type="InterPro" id="IPR012675">
    <property type="entry name" value="Beta-grasp_dom_sf"/>
</dbReference>
<dbReference type="PANTHER" id="PTHR11921:SF29">
    <property type="entry name" value="SUCCINATE DEHYDROGENASE [UBIQUINONE] IRON-SULFUR SUBUNIT, MITOCHONDRIAL"/>
    <property type="match status" value="1"/>
</dbReference>
<keyword evidence="9" id="KW-0816">Tricarboxylic acid cycle</keyword>
<dbReference type="EC" id="1.3.5.1" evidence="5"/>
<evidence type="ECO:0000259" key="20">
    <source>
        <dbReference type="PROSITE" id="PS51379"/>
    </source>
</evidence>
<evidence type="ECO:0000256" key="17">
    <source>
        <dbReference type="ARBA" id="ARBA00033304"/>
    </source>
</evidence>
<dbReference type="NCBIfam" id="TIGR00384">
    <property type="entry name" value="dhsB"/>
    <property type="match status" value="1"/>
</dbReference>
<dbReference type="InterPro" id="IPR025192">
    <property type="entry name" value="Succ_DH/fum_Rdtase_N"/>
</dbReference>
<evidence type="ECO:0000256" key="6">
    <source>
        <dbReference type="ARBA" id="ARBA00016766"/>
    </source>
</evidence>
<dbReference type="SUPFAM" id="SSF46548">
    <property type="entry name" value="alpha-helical ferredoxin"/>
    <property type="match status" value="1"/>
</dbReference>
<dbReference type="NCBIfam" id="NF004616">
    <property type="entry name" value="PRK05950.1"/>
    <property type="match status" value="1"/>
</dbReference>
<dbReference type="Gene3D" id="1.10.1060.10">
    <property type="entry name" value="Alpha-helical ferredoxin"/>
    <property type="match status" value="1"/>
</dbReference>
<keyword evidence="16" id="KW-0003">3Fe-4S</keyword>
<dbReference type="PROSITE" id="PS51379">
    <property type="entry name" value="4FE4S_FER_2"/>
    <property type="match status" value="1"/>
</dbReference>
<dbReference type="SUPFAM" id="SSF54292">
    <property type="entry name" value="2Fe-2S ferredoxin-like"/>
    <property type="match status" value="1"/>
</dbReference>
<organism evidence="21 22">
    <name type="scientific">Dissophora globulifera</name>
    <dbReference type="NCBI Taxonomy" id="979702"/>
    <lineage>
        <taxon>Eukaryota</taxon>
        <taxon>Fungi</taxon>
        <taxon>Fungi incertae sedis</taxon>
        <taxon>Mucoromycota</taxon>
        <taxon>Mortierellomycotina</taxon>
        <taxon>Mortierellomycetes</taxon>
        <taxon>Mortierellales</taxon>
        <taxon>Mortierellaceae</taxon>
        <taxon>Dissophora</taxon>
    </lineage>
</organism>
<dbReference type="GO" id="GO:0046872">
    <property type="term" value="F:metal ion binding"/>
    <property type="evidence" value="ECO:0007669"/>
    <property type="project" value="UniProtKB-KW"/>
</dbReference>
<feature type="domain" description="4Fe-4S ferredoxin-type" evidence="20">
    <location>
        <begin position="151"/>
        <end position="181"/>
    </location>
</feature>
<evidence type="ECO:0000256" key="16">
    <source>
        <dbReference type="ARBA" id="ARBA00023291"/>
    </source>
</evidence>
<name>A0A9P6RUR9_9FUNG</name>
<evidence type="ECO:0000313" key="22">
    <source>
        <dbReference type="Proteomes" id="UP000738325"/>
    </source>
</evidence>
<evidence type="ECO:0000256" key="2">
    <source>
        <dbReference type="ARBA" id="ARBA00001966"/>
    </source>
</evidence>
<proteinExistence type="inferred from homology"/>
<evidence type="ECO:0000256" key="14">
    <source>
        <dbReference type="ARBA" id="ARBA00023004"/>
    </source>
</evidence>
<dbReference type="GO" id="GO:0051538">
    <property type="term" value="F:3 iron, 4 sulfur cluster binding"/>
    <property type="evidence" value="ECO:0007669"/>
    <property type="project" value="UniProtKB-KW"/>
</dbReference>
<evidence type="ECO:0000313" key="21">
    <source>
        <dbReference type="EMBL" id="KAG0330481.1"/>
    </source>
</evidence>
<dbReference type="GO" id="GO:0006099">
    <property type="term" value="P:tricarboxylic acid cycle"/>
    <property type="evidence" value="ECO:0007669"/>
    <property type="project" value="UniProtKB-KW"/>
</dbReference>
<keyword evidence="10" id="KW-0001">2Fe-2S</keyword>
<dbReference type="InterPro" id="IPR036010">
    <property type="entry name" value="2Fe-2S_ferredoxin-like_sf"/>
</dbReference>
<evidence type="ECO:0000256" key="7">
    <source>
        <dbReference type="ARBA" id="ARBA00022448"/>
    </source>
</evidence>
<comment type="catalytic activity">
    <reaction evidence="19">
        <text>a quinone + succinate = fumarate + a quinol</text>
        <dbReference type="Rhea" id="RHEA:40523"/>
        <dbReference type="ChEBI" id="CHEBI:24646"/>
        <dbReference type="ChEBI" id="CHEBI:29806"/>
        <dbReference type="ChEBI" id="CHEBI:30031"/>
        <dbReference type="ChEBI" id="CHEBI:132124"/>
        <dbReference type="EC" id="1.3.5.1"/>
    </reaction>
</comment>
<evidence type="ECO:0000256" key="19">
    <source>
        <dbReference type="ARBA" id="ARBA00049220"/>
    </source>
</evidence>
<keyword evidence="15" id="KW-0411">Iron-sulfur</keyword>
<protein>
    <recommendedName>
        <fullName evidence="6">Succinate dehydrogenase [ubiquinone] iron-sulfur subunit, mitochondrial</fullName>
        <ecNumber evidence="5">1.3.5.1</ecNumber>
    </recommendedName>
    <alternativeName>
        <fullName evidence="17">Iron-sulfur subunit of complex II</fullName>
    </alternativeName>
</protein>
<comment type="pathway">
    <text evidence="3">Carbohydrate metabolism; tricarboxylic acid cycle.</text>
</comment>
<dbReference type="EMBL" id="JAAAIP010000002">
    <property type="protein sequence ID" value="KAG0330481.1"/>
    <property type="molecule type" value="Genomic_DNA"/>
</dbReference>
<evidence type="ECO:0000256" key="15">
    <source>
        <dbReference type="ARBA" id="ARBA00023014"/>
    </source>
</evidence>
<accession>A0A9P6RUR9</accession>
<keyword evidence="12" id="KW-0249">Electron transport</keyword>
<evidence type="ECO:0000256" key="4">
    <source>
        <dbReference type="ARBA" id="ARBA00009433"/>
    </source>
</evidence>
<sequence length="248" mass="28210">MSLSVLKQSALGLARPVVKYSMPSAPVAVARSFATEAPAKKTKTFQIYRWNPDHPAEKPKLQSYEVDMNNCGPMVLDALIKIKNEIDPTALAARIEVDNKPTKIYPLPHTYVVKDLIPDLTQFYAQYKSIEPFLKQKTPEPERENLQTIEDRRKLDGLYECILCACCSTSCPSYWWNSDQYLGPAVLMQAYRWMIDSRDQFGAERRQALQNPFSLYRCHTIMNCAKTCPKGLNPGLAIAQIKKEMALE</sequence>
<comment type="cofactor">
    <cofactor evidence="2">
        <name>[4Fe-4S] cluster</name>
        <dbReference type="ChEBI" id="CHEBI:49883"/>
    </cofactor>
</comment>
<dbReference type="GO" id="GO:0008177">
    <property type="term" value="F:succinate dehydrogenase (quinone) activity"/>
    <property type="evidence" value="ECO:0007669"/>
    <property type="project" value="UniProtKB-EC"/>
</dbReference>
<evidence type="ECO:0000256" key="11">
    <source>
        <dbReference type="ARBA" id="ARBA00022723"/>
    </source>
</evidence>
<evidence type="ECO:0000256" key="13">
    <source>
        <dbReference type="ARBA" id="ARBA00023002"/>
    </source>
</evidence>
<keyword evidence="8" id="KW-0004">4Fe-4S</keyword>
<dbReference type="GO" id="GO:0022904">
    <property type="term" value="P:respiratory electron transport chain"/>
    <property type="evidence" value="ECO:0007669"/>
    <property type="project" value="TreeGrafter"/>
</dbReference>
<evidence type="ECO:0000256" key="3">
    <source>
        <dbReference type="ARBA" id="ARBA00005163"/>
    </source>
</evidence>
<keyword evidence="13" id="KW-0560">Oxidoreductase</keyword>
<dbReference type="InterPro" id="IPR050573">
    <property type="entry name" value="SDH/FRD_Iron-Sulfur"/>
</dbReference>
<evidence type="ECO:0000256" key="1">
    <source>
        <dbReference type="ARBA" id="ARBA00001927"/>
    </source>
</evidence>
<dbReference type="FunFam" id="1.10.1060.10:FF:000001">
    <property type="entry name" value="Succinate dehydrogenase iron-sulfur subunit SdhB"/>
    <property type="match status" value="1"/>
</dbReference>
<evidence type="ECO:0000256" key="12">
    <source>
        <dbReference type="ARBA" id="ARBA00022982"/>
    </source>
</evidence>
<keyword evidence="11" id="KW-0479">Metal-binding</keyword>
<comment type="cofactor">
    <cofactor evidence="18">
        <name>[2Fe-2S] cluster</name>
        <dbReference type="ChEBI" id="CHEBI:190135"/>
    </cofactor>
</comment>
<dbReference type="GO" id="GO:0051537">
    <property type="term" value="F:2 iron, 2 sulfur cluster binding"/>
    <property type="evidence" value="ECO:0007669"/>
    <property type="project" value="UniProtKB-KW"/>
</dbReference>
<comment type="caution">
    <text evidence="21">The sequence shown here is derived from an EMBL/GenBank/DDBJ whole genome shotgun (WGS) entry which is preliminary data.</text>
</comment>
<dbReference type="PROSITE" id="PS00198">
    <property type="entry name" value="4FE4S_FER_1"/>
    <property type="match status" value="1"/>
</dbReference>
<dbReference type="AlphaFoldDB" id="A0A9P6RUR9"/>
<evidence type="ECO:0000256" key="10">
    <source>
        <dbReference type="ARBA" id="ARBA00022714"/>
    </source>
</evidence>
<dbReference type="OrthoDB" id="1696654at2759"/>
<gene>
    <name evidence="21" type="primary">SDH2</name>
    <name evidence="21" type="ORF">BGZ99_003052</name>
</gene>
<keyword evidence="7" id="KW-0813">Transport</keyword>
<reference evidence="21" key="1">
    <citation type="journal article" date="2020" name="Fungal Divers.">
        <title>Resolving the Mortierellaceae phylogeny through synthesis of multi-gene phylogenetics and phylogenomics.</title>
        <authorList>
            <person name="Vandepol N."/>
            <person name="Liber J."/>
            <person name="Desiro A."/>
            <person name="Na H."/>
            <person name="Kennedy M."/>
            <person name="Barry K."/>
            <person name="Grigoriev I.V."/>
            <person name="Miller A.N."/>
            <person name="O'Donnell K."/>
            <person name="Stajich J.E."/>
            <person name="Bonito G."/>
        </authorList>
    </citation>
    <scope>NUCLEOTIDE SEQUENCE</scope>
    <source>
        <strain evidence="21">REB-010B</strain>
    </source>
</reference>
<dbReference type="InterPro" id="IPR017900">
    <property type="entry name" value="4Fe4S_Fe_S_CS"/>
</dbReference>